<evidence type="ECO:0000256" key="1">
    <source>
        <dbReference type="SAM" id="MobiDB-lite"/>
    </source>
</evidence>
<proteinExistence type="predicted"/>
<organism evidence="2 3">
    <name type="scientific">Colletotrichum navitas</name>
    <dbReference type="NCBI Taxonomy" id="681940"/>
    <lineage>
        <taxon>Eukaryota</taxon>
        <taxon>Fungi</taxon>
        <taxon>Dikarya</taxon>
        <taxon>Ascomycota</taxon>
        <taxon>Pezizomycotina</taxon>
        <taxon>Sordariomycetes</taxon>
        <taxon>Hypocreomycetidae</taxon>
        <taxon>Glomerellales</taxon>
        <taxon>Glomerellaceae</taxon>
        <taxon>Colletotrichum</taxon>
        <taxon>Colletotrichum graminicola species complex</taxon>
    </lineage>
</organism>
<feature type="compositionally biased region" description="Basic and acidic residues" evidence="1">
    <location>
        <begin position="624"/>
        <end position="633"/>
    </location>
</feature>
<comment type="caution">
    <text evidence="2">The sequence shown here is derived from an EMBL/GenBank/DDBJ whole genome shotgun (WGS) entry which is preliminary data.</text>
</comment>
<evidence type="ECO:0000313" key="2">
    <source>
        <dbReference type="EMBL" id="KAK1570299.1"/>
    </source>
</evidence>
<feature type="region of interest" description="Disordered" evidence="1">
    <location>
        <begin position="624"/>
        <end position="644"/>
    </location>
</feature>
<feature type="compositionally biased region" description="Basic residues" evidence="1">
    <location>
        <begin position="634"/>
        <end position="644"/>
    </location>
</feature>
<gene>
    <name evidence="2" type="ORF">LY79DRAFT_642605</name>
</gene>
<reference evidence="2" key="1">
    <citation type="submission" date="2021-06" db="EMBL/GenBank/DDBJ databases">
        <title>Comparative genomics, transcriptomics and evolutionary studies reveal genomic signatures of adaptation to plant cell wall in hemibiotrophic fungi.</title>
        <authorList>
            <consortium name="DOE Joint Genome Institute"/>
            <person name="Baroncelli R."/>
            <person name="Diaz J.F."/>
            <person name="Benocci T."/>
            <person name="Peng M."/>
            <person name="Battaglia E."/>
            <person name="Haridas S."/>
            <person name="Andreopoulos W."/>
            <person name="Labutti K."/>
            <person name="Pangilinan J."/>
            <person name="Floch G.L."/>
            <person name="Makela M.R."/>
            <person name="Henrissat B."/>
            <person name="Grigoriev I.V."/>
            <person name="Crouch J.A."/>
            <person name="De Vries R.P."/>
            <person name="Sukno S.A."/>
            <person name="Thon M.R."/>
        </authorList>
    </citation>
    <scope>NUCLEOTIDE SEQUENCE</scope>
    <source>
        <strain evidence="2">CBS 125086</strain>
    </source>
</reference>
<sequence>MNNNLANAYQNPPGQWVRPRAIPSITEILGCCPDYGDPQLAYRILGLHSTQQTPLAHRPDPVDFTTWCNTVAQSIYDSAEFSKPGSVQQRRFLEANRRFLSAIHSLAGIRRPEHEDWRPDKKIQIAPWSNAGRCDDAPLDLEASNWDDMVVVPLPYNDFQRTYGSIKVAKKEQMEREKEKKRRAWLATRHMIADAEKRELHDLRDVFSCYGFCAEPVFRFPQDKLANQKRALSHTFYAGPVPRDENSLWYALAILVEDDPVDAKWIKGKVAEWFYENLTNPSSERYRMYHHLLSDSVDSVDPDDTDDWGALDILRCLNRNDVMAGMPREAGFHEMLHLVADYFDTEVITFTRPPYPSTYNNDNQGMKQWLQRHPYGMRVYGKQSSQENYRLWRFQDRKQILLVTDPELRYFQPVVRVTPELPRYEAGDRSLHGHYISTVSFDVWDRHMPMPWWPGFQWDAQNDQWTGDWEHDHLRSAISVHSKLEMKPSDITTGVIMHSVNHSQLMGPYFKYEPPNVAPALRPLYNLRTSYVGDADSNRKALVRWNKASRLRWTSAKPQAGQALDPPPAVRDFDARIGSNRLLPRFPSKREWNAMTSGGRDYLHQHYMGRHESGGWLRLEATETENRRPDWHDNKRRRKVAGST</sequence>
<dbReference type="Proteomes" id="UP001230504">
    <property type="component" value="Unassembled WGS sequence"/>
</dbReference>
<accession>A0AAD8PM53</accession>
<dbReference type="AlphaFoldDB" id="A0AAD8PM53"/>
<evidence type="ECO:0000313" key="3">
    <source>
        <dbReference type="Proteomes" id="UP001230504"/>
    </source>
</evidence>
<dbReference type="EMBL" id="JAHLJV010000107">
    <property type="protein sequence ID" value="KAK1570299.1"/>
    <property type="molecule type" value="Genomic_DNA"/>
</dbReference>
<keyword evidence="3" id="KW-1185">Reference proteome</keyword>
<name>A0AAD8PM53_9PEZI</name>
<dbReference type="GeneID" id="85446620"/>
<dbReference type="RefSeq" id="XP_060408435.1">
    <property type="nucleotide sequence ID" value="XM_060562380.1"/>
</dbReference>
<protein>
    <submittedName>
        <fullName evidence="2">Uncharacterized protein</fullName>
    </submittedName>
</protein>